<comment type="caution">
    <text evidence="2">The sequence shown here is derived from an EMBL/GenBank/DDBJ whole genome shotgun (WGS) entry which is preliminary data.</text>
</comment>
<name>A0AAN8E954_9EURO</name>
<dbReference type="EMBL" id="JAKLMC020000035">
    <property type="protein sequence ID" value="KAK5949484.1"/>
    <property type="molecule type" value="Genomic_DNA"/>
</dbReference>
<evidence type="ECO:0000256" key="1">
    <source>
        <dbReference type="SAM" id="MobiDB-lite"/>
    </source>
</evidence>
<evidence type="ECO:0000313" key="2">
    <source>
        <dbReference type="EMBL" id="KAK5949484.1"/>
    </source>
</evidence>
<reference evidence="2 3" key="1">
    <citation type="submission" date="2022-12" db="EMBL/GenBank/DDBJ databases">
        <title>Genomic features and morphological characterization of a novel Knufia sp. strain isolated from spacecraft assembly facility.</title>
        <authorList>
            <person name="Teixeira M."/>
            <person name="Chander A.M."/>
            <person name="Stajich J.E."/>
            <person name="Venkateswaran K."/>
        </authorList>
    </citation>
    <scope>NUCLEOTIDE SEQUENCE [LARGE SCALE GENOMIC DNA]</scope>
    <source>
        <strain evidence="2 3">FJI-L2-BK-P2</strain>
    </source>
</reference>
<dbReference type="Proteomes" id="UP001316803">
    <property type="component" value="Unassembled WGS sequence"/>
</dbReference>
<accession>A0AAN8E954</accession>
<keyword evidence="3" id="KW-1185">Reference proteome</keyword>
<dbReference type="AlphaFoldDB" id="A0AAN8E954"/>
<sequence>MDDQGIYTMPIQKVEDVIEHAQRLSRESDAPTDIHPIFRRENFLKAQHCQAASLNTTSDHYKALIVDEAVYQRMSDALRLATIFLRLSKPFFCKVLFGEWRLDPLDDTYTLMPFDSIPPIWTSLAEALLTILCQKVIFFTKPDPSLEGFGRWAMMTIAMRPQGRAHIPFGRDYLGFFSQRNLSHVPIRAKRAVDFCFAQSLVHELCHVVGTSRPFPNIEKADGFSPVGRTEPKFSSTDKMRELGNSWGQWAFGAEGYLTWPVKISMMNEKLFAVIWVRVRPHEPPPEVAKLRSCTALGNSSRLARSHKAVLSGPMNSKQQPRATKSAMRRRRRGHSVSRDFPVVHRVSPSNFPRGYRYTFSGQDDVYTNDLAGWKQVCEAFEAGEVSIEVTDGAHAQFQRAYAAVHGDDSLAAFYVPDRECAKEAPF</sequence>
<protein>
    <submittedName>
        <fullName evidence="2">Uncharacterized protein</fullName>
    </submittedName>
</protein>
<feature type="region of interest" description="Disordered" evidence="1">
    <location>
        <begin position="308"/>
        <end position="335"/>
    </location>
</feature>
<evidence type="ECO:0000313" key="3">
    <source>
        <dbReference type="Proteomes" id="UP001316803"/>
    </source>
</evidence>
<proteinExistence type="predicted"/>
<gene>
    <name evidence="2" type="ORF">OHC33_009476</name>
</gene>
<organism evidence="2 3">
    <name type="scientific">Knufia fluminis</name>
    <dbReference type="NCBI Taxonomy" id="191047"/>
    <lineage>
        <taxon>Eukaryota</taxon>
        <taxon>Fungi</taxon>
        <taxon>Dikarya</taxon>
        <taxon>Ascomycota</taxon>
        <taxon>Pezizomycotina</taxon>
        <taxon>Eurotiomycetes</taxon>
        <taxon>Chaetothyriomycetidae</taxon>
        <taxon>Chaetothyriales</taxon>
        <taxon>Trichomeriaceae</taxon>
        <taxon>Knufia</taxon>
    </lineage>
</organism>
<feature type="compositionally biased region" description="Polar residues" evidence="1">
    <location>
        <begin position="314"/>
        <end position="323"/>
    </location>
</feature>